<evidence type="ECO:0008006" key="13">
    <source>
        <dbReference type="Google" id="ProtNLM"/>
    </source>
</evidence>
<reference evidence="11 12" key="1">
    <citation type="journal article" date="2017" name="Front. Genet.">
        <title>Draft sequencing of the heterozygous diploid genome of Satsuma (Citrus unshiu Marc.) using a hybrid assembly approach.</title>
        <authorList>
            <person name="Shimizu T."/>
            <person name="Tanizawa Y."/>
            <person name="Mochizuki T."/>
            <person name="Nagasaki H."/>
            <person name="Yoshioka T."/>
            <person name="Toyoda A."/>
            <person name="Fujiyama A."/>
            <person name="Kaminuma E."/>
            <person name="Nakamura Y."/>
        </authorList>
    </citation>
    <scope>NUCLEOTIDE SEQUENCE [LARGE SCALE GENOMIC DNA]</scope>
    <source>
        <strain evidence="12">cv. Miyagawa wase</strain>
    </source>
</reference>
<evidence type="ECO:0000256" key="8">
    <source>
        <dbReference type="ARBA" id="ARBA00023136"/>
    </source>
</evidence>
<dbReference type="EMBL" id="BDQV01011641">
    <property type="protein sequence ID" value="GAY69558.1"/>
    <property type="molecule type" value="Genomic_DNA"/>
</dbReference>
<keyword evidence="7" id="KW-1133">Transmembrane helix</keyword>
<dbReference type="InterPro" id="IPR001611">
    <property type="entry name" value="Leu-rich_rpt"/>
</dbReference>
<dbReference type="Pfam" id="PF00560">
    <property type="entry name" value="LRR_1"/>
    <property type="match status" value="1"/>
</dbReference>
<keyword evidence="8" id="KW-0472">Membrane</keyword>
<accession>A0A2H5QY54</accession>
<comment type="caution">
    <text evidence="11">The sequence shown here is derived from an EMBL/GenBank/DDBJ whole genome shotgun (WGS) entry which is preliminary data.</text>
</comment>
<evidence type="ECO:0000313" key="11">
    <source>
        <dbReference type="EMBL" id="GAY69558.1"/>
    </source>
</evidence>
<evidence type="ECO:0000313" key="12">
    <source>
        <dbReference type="Proteomes" id="UP000236630"/>
    </source>
</evidence>
<dbReference type="InterPro" id="IPR032675">
    <property type="entry name" value="LRR_dom_sf"/>
</dbReference>
<keyword evidence="3" id="KW-0433">Leucine-rich repeat</keyword>
<dbReference type="Proteomes" id="UP000236630">
    <property type="component" value="Unassembled WGS sequence"/>
</dbReference>
<keyword evidence="4" id="KW-0812">Transmembrane</keyword>
<evidence type="ECO:0000256" key="3">
    <source>
        <dbReference type="ARBA" id="ARBA00022614"/>
    </source>
</evidence>
<dbReference type="SUPFAM" id="SSF52058">
    <property type="entry name" value="L domain-like"/>
    <property type="match status" value="1"/>
</dbReference>
<evidence type="ECO:0000256" key="4">
    <source>
        <dbReference type="ARBA" id="ARBA00022692"/>
    </source>
</evidence>
<dbReference type="GO" id="GO:0016020">
    <property type="term" value="C:membrane"/>
    <property type="evidence" value="ECO:0007669"/>
    <property type="project" value="UniProtKB-SubCell"/>
</dbReference>
<evidence type="ECO:0000256" key="5">
    <source>
        <dbReference type="ARBA" id="ARBA00022729"/>
    </source>
</evidence>
<dbReference type="AlphaFoldDB" id="A0A2H5QY54"/>
<evidence type="ECO:0000256" key="2">
    <source>
        <dbReference type="ARBA" id="ARBA00009592"/>
    </source>
</evidence>
<evidence type="ECO:0000256" key="1">
    <source>
        <dbReference type="ARBA" id="ARBA00004479"/>
    </source>
</evidence>
<protein>
    <recommendedName>
        <fullName evidence="13">Leucine-rich repeat-containing N-terminal plant-type domain-containing protein</fullName>
    </recommendedName>
</protein>
<organism evidence="11 12">
    <name type="scientific">Citrus unshiu</name>
    <name type="common">Satsuma mandarin</name>
    <name type="synonym">Citrus nobilis var. unshiu</name>
    <dbReference type="NCBI Taxonomy" id="55188"/>
    <lineage>
        <taxon>Eukaryota</taxon>
        <taxon>Viridiplantae</taxon>
        <taxon>Streptophyta</taxon>
        <taxon>Embryophyta</taxon>
        <taxon>Tracheophyta</taxon>
        <taxon>Spermatophyta</taxon>
        <taxon>Magnoliopsida</taxon>
        <taxon>eudicotyledons</taxon>
        <taxon>Gunneridae</taxon>
        <taxon>Pentapetalae</taxon>
        <taxon>rosids</taxon>
        <taxon>malvids</taxon>
        <taxon>Sapindales</taxon>
        <taxon>Rutaceae</taxon>
        <taxon>Aurantioideae</taxon>
        <taxon>Citrus</taxon>
    </lineage>
</organism>
<keyword evidence="5" id="KW-0732">Signal</keyword>
<gene>
    <name evidence="11" type="ORF">CUMW_288820</name>
</gene>
<keyword evidence="10" id="KW-0325">Glycoprotein</keyword>
<dbReference type="InterPro" id="IPR051716">
    <property type="entry name" value="Plant_RL_S/T_kinase"/>
</dbReference>
<dbReference type="PANTHER" id="PTHR48053">
    <property type="entry name" value="LEUCINE RICH REPEAT FAMILY PROTEIN, EXPRESSED"/>
    <property type="match status" value="1"/>
</dbReference>
<evidence type="ECO:0000256" key="10">
    <source>
        <dbReference type="ARBA" id="ARBA00023180"/>
    </source>
</evidence>
<keyword evidence="12" id="KW-1185">Reference proteome</keyword>
<sequence length="100" mass="11390">MSSILDIRLTNNRLSGELPKNICNYLPYLKALFLDKNMLHGKIPSALSKCKQLQQLNLQFNNLSGAIPKEIGNLTMLKGIYLEYNKLHSEIPHEIANLRI</sequence>
<dbReference type="Pfam" id="PF13855">
    <property type="entry name" value="LRR_8"/>
    <property type="match status" value="1"/>
</dbReference>
<proteinExistence type="inferred from homology"/>
<keyword evidence="6" id="KW-0677">Repeat</keyword>
<keyword evidence="9" id="KW-0675">Receptor</keyword>
<dbReference type="PANTHER" id="PTHR48053:SF118">
    <property type="entry name" value="OS07G0498400 PROTEIN"/>
    <property type="match status" value="1"/>
</dbReference>
<evidence type="ECO:0000256" key="6">
    <source>
        <dbReference type="ARBA" id="ARBA00022737"/>
    </source>
</evidence>
<comment type="subcellular location">
    <subcellularLocation>
        <location evidence="1">Membrane</location>
        <topology evidence="1">Single-pass type I membrane protein</topology>
    </subcellularLocation>
</comment>
<dbReference type="FunFam" id="3.80.10.10:FF:000041">
    <property type="entry name" value="LRR receptor-like serine/threonine-protein kinase ERECTA"/>
    <property type="match status" value="1"/>
</dbReference>
<evidence type="ECO:0000256" key="7">
    <source>
        <dbReference type="ARBA" id="ARBA00022989"/>
    </source>
</evidence>
<dbReference type="STRING" id="55188.A0A2H5QY54"/>
<comment type="similarity">
    <text evidence="2">Belongs to the RLP family.</text>
</comment>
<dbReference type="Gene3D" id="3.80.10.10">
    <property type="entry name" value="Ribonuclease Inhibitor"/>
    <property type="match status" value="1"/>
</dbReference>
<name>A0A2H5QY54_CITUN</name>
<evidence type="ECO:0000256" key="9">
    <source>
        <dbReference type="ARBA" id="ARBA00023170"/>
    </source>
</evidence>